<evidence type="ECO:0000313" key="6">
    <source>
        <dbReference type="WBParaSite" id="Csp11.Scaffold629.g13514.t1"/>
    </source>
</evidence>
<feature type="compositionally biased region" description="Polar residues" evidence="4">
    <location>
        <begin position="22"/>
        <end position="37"/>
    </location>
</feature>
<evidence type="ECO:0000313" key="5">
    <source>
        <dbReference type="Proteomes" id="UP000095282"/>
    </source>
</evidence>
<dbReference type="PROSITE" id="PS00518">
    <property type="entry name" value="ZF_RING_1"/>
    <property type="match status" value="1"/>
</dbReference>
<feature type="region of interest" description="Disordered" evidence="4">
    <location>
        <begin position="16"/>
        <end position="46"/>
    </location>
</feature>
<dbReference type="Proteomes" id="UP000095282">
    <property type="component" value="Unplaced"/>
</dbReference>
<dbReference type="InterPro" id="IPR017907">
    <property type="entry name" value="Znf_RING_CS"/>
</dbReference>
<keyword evidence="3" id="KW-0862">Zinc</keyword>
<dbReference type="Gene3D" id="3.30.40.10">
    <property type="entry name" value="Zinc/RING finger domain, C3HC4 (zinc finger)"/>
    <property type="match status" value="1"/>
</dbReference>
<evidence type="ECO:0000256" key="3">
    <source>
        <dbReference type="ARBA" id="ARBA00022833"/>
    </source>
</evidence>
<accession>A0A1I7U033</accession>
<proteinExistence type="predicted"/>
<name>A0A1I7U033_9PELO</name>
<dbReference type="InterPro" id="IPR013083">
    <property type="entry name" value="Znf_RING/FYVE/PHD"/>
</dbReference>
<protein>
    <submittedName>
        <fullName evidence="6">RING-type domain-containing protein</fullName>
    </submittedName>
</protein>
<dbReference type="SUPFAM" id="SSF57850">
    <property type="entry name" value="RING/U-box"/>
    <property type="match status" value="1"/>
</dbReference>
<dbReference type="PANTHER" id="PTHR47156:SF10">
    <property type="entry name" value="E3 UBIQUITIN-PROTEIN LIGASE TRIM-21-RELATED"/>
    <property type="match status" value="1"/>
</dbReference>
<keyword evidence="2" id="KW-0863">Zinc-finger</keyword>
<evidence type="ECO:0000256" key="1">
    <source>
        <dbReference type="ARBA" id="ARBA00022723"/>
    </source>
</evidence>
<sequence length="228" mass="26090">MARSSLAIPIVPKKPSWKISKTGKTAKQRPSTSANSNRRAKSTVLPKETAEEIKKLKAKLSEVNIQVYEKKEEIFKLVENCSLETQNMNKELNGLLNLEKEHKRIVDLKNQTEKMDESIKHYNILKGIQDEIKDLNKMKFKYIQICREETFDESWLKCEFCRLFFGSEKPRTPRVLGCGHTMCFSCAENRVKDDNLTCRIDGEITKVNGAALEEAIPINFTVATMCGI</sequence>
<dbReference type="AlphaFoldDB" id="A0A1I7U033"/>
<evidence type="ECO:0000256" key="4">
    <source>
        <dbReference type="SAM" id="MobiDB-lite"/>
    </source>
</evidence>
<dbReference type="InterPro" id="IPR052667">
    <property type="entry name" value="E3_ubiquitin-ligase_RING"/>
</dbReference>
<evidence type="ECO:0000256" key="2">
    <source>
        <dbReference type="ARBA" id="ARBA00022771"/>
    </source>
</evidence>
<dbReference type="WBParaSite" id="Csp11.Scaffold629.g13514.t1">
    <property type="protein sequence ID" value="Csp11.Scaffold629.g13514.t1"/>
    <property type="gene ID" value="Csp11.Scaffold629.g13514"/>
</dbReference>
<keyword evidence="1" id="KW-0479">Metal-binding</keyword>
<dbReference type="STRING" id="1561998.A0A1I7U033"/>
<organism evidence="5 6">
    <name type="scientific">Caenorhabditis tropicalis</name>
    <dbReference type="NCBI Taxonomy" id="1561998"/>
    <lineage>
        <taxon>Eukaryota</taxon>
        <taxon>Metazoa</taxon>
        <taxon>Ecdysozoa</taxon>
        <taxon>Nematoda</taxon>
        <taxon>Chromadorea</taxon>
        <taxon>Rhabditida</taxon>
        <taxon>Rhabditina</taxon>
        <taxon>Rhabditomorpha</taxon>
        <taxon>Rhabditoidea</taxon>
        <taxon>Rhabditidae</taxon>
        <taxon>Peloderinae</taxon>
        <taxon>Caenorhabditis</taxon>
    </lineage>
</organism>
<dbReference type="GO" id="GO:0008270">
    <property type="term" value="F:zinc ion binding"/>
    <property type="evidence" value="ECO:0007669"/>
    <property type="project" value="UniProtKB-KW"/>
</dbReference>
<keyword evidence="5" id="KW-1185">Reference proteome</keyword>
<reference evidence="6" key="1">
    <citation type="submission" date="2016-11" db="UniProtKB">
        <authorList>
            <consortium name="WormBaseParasite"/>
        </authorList>
    </citation>
    <scope>IDENTIFICATION</scope>
</reference>
<dbReference type="PANTHER" id="PTHR47156">
    <property type="entry name" value="PROTEIN CBG20824"/>
    <property type="match status" value="1"/>
</dbReference>